<dbReference type="AlphaFoldDB" id="A0A4Q9N268"/>
<evidence type="ECO:0000313" key="1">
    <source>
        <dbReference type="EMBL" id="TBU33928.1"/>
    </source>
</evidence>
<dbReference type="Proteomes" id="UP000292957">
    <property type="component" value="Unassembled WGS sequence"/>
</dbReference>
<gene>
    <name evidence="1" type="ORF">BD311DRAFT_399419</name>
</gene>
<organism evidence="1">
    <name type="scientific">Dichomitus squalens</name>
    <dbReference type="NCBI Taxonomy" id="114155"/>
    <lineage>
        <taxon>Eukaryota</taxon>
        <taxon>Fungi</taxon>
        <taxon>Dikarya</taxon>
        <taxon>Basidiomycota</taxon>
        <taxon>Agaricomycotina</taxon>
        <taxon>Agaricomycetes</taxon>
        <taxon>Polyporales</taxon>
        <taxon>Polyporaceae</taxon>
        <taxon>Dichomitus</taxon>
    </lineage>
</organism>
<proteinExistence type="predicted"/>
<protein>
    <submittedName>
        <fullName evidence="1">Uncharacterized protein</fullName>
    </submittedName>
</protein>
<sequence>MTSSLGALTVSPRGVLACAMQAVSQVLWSSGGRRTDEDEGEREDAWQGQERGLIRADCIGRRFWIENGEYVANSMM</sequence>
<accession>A0A4Q9N268</accession>
<dbReference type="EMBL" id="ML143390">
    <property type="protein sequence ID" value="TBU33928.1"/>
    <property type="molecule type" value="Genomic_DNA"/>
</dbReference>
<name>A0A4Q9N268_9APHY</name>
<reference evidence="1" key="1">
    <citation type="submission" date="2019-01" db="EMBL/GenBank/DDBJ databases">
        <title>Draft genome sequences of three monokaryotic isolates of the white-rot basidiomycete fungus Dichomitus squalens.</title>
        <authorList>
            <consortium name="DOE Joint Genome Institute"/>
            <person name="Lopez S.C."/>
            <person name="Andreopoulos B."/>
            <person name="Pangilinan J."/>
            <person name="Lipzen A."/>
            <person name="Riley R."/>
            <person name="Ahrendt S."/>
            <person name="Ng V."/>
            <person name="Barry K."/>
            <person name="Daum C."/>
            <person name="Grigoriev I.V."/>
            <person name="Hilden K.S."/>
            <person name="Makela M.R."/>
            <person name="de Vries R.P."/>
        </authorList>
    </citation>
    <scope>NUCLEOTIDE SEQUENCE [LARGE SCALE GENOMIC DNA]</scope>
    <source>
        <strain evidence="1">OM18370.1</strain>
    </source>
</reference>